<keyword evidence="1" id="KW-0472">Membrane</keyword>
<dbReference type="Gene3D" id="3.30.300.30">
    <property type="match status" value="1"/>
</dbReference>
<feature type="domain" description="AMP-binding enzyme C-terminal" evidence="3">
    <location>
        <begin position="464"/>
        <end position="541"/>
    </location>
</feature>
<evidence type="ECO:0000259" key="3">
    <source>
        <dbReference type="Pfam" id="PF13193"/>
    </source>
</evidence>
<dbReference type="PANTHER" id="PTHR43767:SF1">
    <property type="entry name" value="NONRIBOSOMAL PEPTIDE SYNTHASE PES1 (EUROFUNG)-RELATED"/>
    <property type="match status" value="1"/>
</dbReference>
<keyword evidence="5" id="KW-1185">Reference proteome</keyword>
<dbReference type="RefSeq" id="WP_307016361.1">
    <property type="nucleotide sequence ID" value="NZ_JAUANV010000017.1"/>
</dbReference>
<dbReference type="Pfam" id="PF13193">
    <property type="entry name" value="AMP-binding_C"/>
    <property type="match status" value="1"/>
</dbReference>
<dbReference type="PANTHER" id="PTHR43767">
    <property type="entry name" value="LONG-CHAIN-FATTY-ACID--COA LIGASE"/>
    <property type="match status" value="1"/>
</dbReference>
<name>A0ABT9XIZ7_9BACL</name>
<feature type="domain" description="AMP-dependent synthetase/ligase" evidence="2">
    <location>
        <begin position="32"/>
        <end position="410"/>
    </location>
</feature>
<keyword evidence="1" id="KW-0812">Transmembrane</keyword>
<dbReference type="Pfam" id="PF00501">
    <property type="entry name" value="AMP-binding"/>
    <property type="match status" value="1"/>
</dbReference>
<dbReference type="PROSITE" id="PS00455">
    <property type="entry name" value="AMP_BINDING"/>
    <property type="match status" value="1"/>
</dbReference>
<dbReference type="InterPro" id="IPR050237">
    <property type="entry name" value="ATP-dep_AMP-bd_enzyme"/>
</dbReference>
<evidence type="ECO:0000313" key="5">
    <source>
        <dbReference type="Proteomes" id="UP001232973"/>
    </source>
</evidence>
<evidence type="ECO:0000259" key="2">
    <source>
        <dbReference type="Pfam" id="PF00501"/>
    </source>
</evidence>
<accession>A0ABT9XIZ7</accession>
<reference evidence="4 5" key="1">
    <citation type="submission" date="2023-07" db="EMBL/GenBank/DDBJ databases">
        <title>Genomic Encyclopedia of Type Strains, Phase IV (KMG-IV): sequencing the most valuable type-strain genomes for metagenomic binning, comparative biology and taxonomic classification.</title>
        <authorList>
            <person name="Goeker M."/>
        </authorList>
    </citation>
    <scope>NUCLEOTIDE SEQUENCE [LARGE SCALE GENOMIC DNA]</scope>
    <source>
        <strain evidence="4 5">DSM 4006</strain>
    </source>
</reference>
<evidence type="ECO:0000256" key="1">
    <source>
        <dbReference type="SAM" id="Phobius"/>
    </source>
</evidence>
<keyword evidence="1" id="KW-1133">Transmembrane helix</keyword>
<dbReference type="Gene3D" id="3.40.50.12780">
    <property type="entry name" value="N-terminal domain of ligase-like"/>
    <property type="match status" value="1"/>
</dbReference>
<dbReference type="SUPFAM" id="SSF56801">
    <property type="entry name" value="Acetyl-CoA synthetase-like"/>
    <property type="match status" value="1"/>
</dbReference>
<dbReference type="InterPro" id="IPR020845">
    <property type="entry name" value="AMP-binding_CS"/>
</dbReference>
<evidence type="ECO:0000313" key="4">
    <source>
        <dbReference type="EMBL" id="MDQ0190286.1"/>
    </source>
</evidence>
<dbReference type="InterPro" id="IPR000873">
    <property type="entry name" value="AMP-dep_synth/lig_dom"/>
</dbReference>
<keyword evidence="4" id="KW-0436">Ligase</keyword>
<organism evidence="4 5">
    <name type="scientific">Alicyclobacillus cycloheptanicus</name>
    <dbReference type="NCBI Taxonomy" id="1457"/>
    <lineage>
        <taxon>Bacteria</taxon>
        <taxon>Bacillati</taxon>
        <taxon>Bacillota</taxon>
        <taxon>Bacilli</taxon>
        <taxon>Bacillales</taxon>
        <taxon>Alicyclobacillaceae</taxon>
        <taxon>Alicyclobacillus</taxon>
    </lineage>
</organism>
<feature type="transmembrane region" description="Helical" evidence="1">
    <location>
        <begin position="87"/>
        <end position="104"/>
    </location>
</feature>
<dbReference type="InterPro" id="IPR045851">
    <property type="entry name" value="AMP-bd_C_sf"/>
</dbReference>
<dbReference type="GO" id="GO:0016874">
    <property type="term" value="F:ligase activity"/>
    <property type="evidence" value="ECO:0007669"/>
    <property type="project" value="UniProtKB-KW"/>
</dbReference>
<dbReference type="EMBL" id="JAUSTP010000016">
    <property type="protein sequence ID" value="MDQ0190286.1"/>
    <property type="molecule type" value="Genomic_DNA"/>
</dbReference>
<dbReference type="NCBIfam" id="NF006181">
    <property type="entry name" value="PRK08314.1"/>
    <property type="match status" value="1"/>
</dbReference>
<protein>
    <submittedName>
        <fullName evidence="4">Fatty-acyl-CoA synthase</fullName>
        <ecNumber evidence="4">6.2.1.-</ecNumber>
    </submittedName>
</protein>
<dbReference type="EC" id="6.2.1.-" evidence="4"/>
<sequence>MTLTRHFAYWPKGVPTSITVPKTTLYDNLLVSARRYPDKTAIYYYGTAVTYDRLLAEAKALAGYLQHELGVKRGDRVLLYMQNAPQFFVSFFGILAAGAVVVPMNPMNMTEELRFYIEDGGIETALVGQELLPRITPLQKETTLQHIVAAAYSDYIEGTPKYALPDVVTAPRQTDVGDDVVLWADALNRGLQPVDVGTTCDDLAVLPYTSGTTGRPKGCMHTHRTVQANVAGGANARMTTPESVTLTVLPLFHVTGLVHCMNVPVYLGATSVLMTRWDRETAAQLIEDQRVTSWTNISTMMIDFLANPNLSKYDLSSLASIGGGGATLPAAVGERLKQLFGLNYTEGYGLSETIAQVTFNPPDRPKLQCMGMPCPDVDARVVNPQTLEELGPNEEGELIVNGPQVFLGYWNRPEENAKAFVELDGKRFFRTGDLVRYDEEGYLFMVDRLKRMINASGFKVWPAEVESLLYQHEAVQMACVIGAPDEHRGETVKAYIVLKADYQGRVRPEDIIEWTKDKIAAYKRPRLVEFVDALPMSGTGKVMWRTLQEKEWAQVKA</sequence>
<comment type="caution">
    <text evidence="4">The sequence shown here is derived from an EMBL/GenBank/DDBJ whole genome shotgun (WGS) entry which is preliminary data.</text>
</comment>
<dbReference type="Proteomes" id="UP001232973">
    <property type="component" value="Unassembled WGS sequence"/>
</dbReference>
<gene>
    <name evidence="4" type="ORF">J2S03_002150</name>
</gene>
<proteinExistence type="predicted"/>
<dbReference type="InterPro" id="IPR042099">
    <property type="entry name" value="ANL_N_sf"/>
</dbReference>
<dbReference type="InterPro" id="IPR025110">
    <property type="entry name" value="AMP-bd_C"/>
</dbReference>